<protein>
    <recommendedName>
        <fullName evidence="5">Bacterial Ig domain-containing protein</fullName>
    </recommendedName>
</protein>
<dbReference type="EMBL" id="JAFREM010000012">
    <property type="protein sequence ID" value="MBO1305947.1"/>
    <property type="molecule type" value="Genomic_DNA"/>
</dbReference>
<feature type="chain" id="PRO_5046150482" description="Bacterial Ig domain-containing protein" evidence="2">
    <location>
        <begin position="24"/>
        <end position="875"/>
    </location>
</feature>
<evidence type="ECO:0000313" key="3">
    <source>
        <dbReference type="EMBL" id="MBO1305947.1"/>
    </source>
</evidence>
<dbReference type="RefSeq" id="WP_207672880.1">
    <property type="nucleotide sequence ID" value="NZ_JAFREM010000012.1"/>
</dbReference>
<feature type="compositionally biased region" description="Basic and acidic residues" evidence="1">
    <location>
        <begin position="66"/>
        <end position="87"/>
    </location>
</feature>
<accession>A0ABS3L8K1</accession>
<name>A0ABS3L8K1_9ENTE</name>
<gene>
    <name evidence="3" type="ORF">JZO70_07235</name>
</gene>
<feature type="region of interest" description="Disordered" evidence="1">
    <location>
        <begin position="26"/>
        <end position="93"/>
    </location>
</feature>
<feature type="compositionally biased region" description="Low complexity" evidence="1">
    <location>
        <begin position="26"/>
        <end position="35"/>
    </location>
</feature>
<dbReference type="Pfam" id="PF20585">
    <property type="entry name" value="Pectate_lyase_5"/>
    <property type="match status" value="1"/>
</dbReference>
<sequence length="875" mass="94748">MKRKTGLLLLAICLMLPNTAALAVTESTTVSSSTGETEKSIPTLSEDPLSSVNSSVTEESSSSTVESKEPEATVESSAKEEATKPSSDDQSEEAINRVAVQPFAAGEVAVGDWTTFVNSIRDETVTKITLTGSFTNPTTSDGRLSTYARRNNLEIDGQGNRVDFRDSSIWLAAPTNATGSFHMHDIVLNQQYLGGYSEDIVGTRLNYPNGGKWRYRFGNIKTEPGVQRLARASYGEVTVYGNMDIDTRAENFYLGSFIMEDNTVYTGNVNFYDFSVFWYNVTAATNSTGASREFTIGQNCRVNITQSQKGGTTYPAVYLYYQRLTVGENSVFNVNMPGNAVRFDENGSGMIVKPGAVVNLTSKQTSGSVVAFSNNNTYLEVNPGAYFYVIGRSTQPLINMAADGLGLASYPRQNTRMILDSPAQYDLRNLVDGRQAVQVSMGSYGYNSFKIVDSDIDLWKLTTQPLGPSDETHAKVASFEVKGNGTAQNVTTTEPGLTGFKQNNYRRISGMNQNPTIEWTPITDADKTLQAQVIIGMVPDNNGSNSSGEIKYIPVYASKDQATVTLTDSYGKVISDLSTDQNGYITYQADAFQKAGKEVSGIAKRGPWITEEAIATTVIDVTPPEPATINDGTKIESITPQISGTGEANSLVTLTVNGQEAAGLSTTVSADGTWTLDISSLPLKQNDVLQVFLRDQSGAATGIDNPPVTNNAVGNIQPAADMNYRDATFKAASTVTLVGYLSLREVPEQLNFGLNDISNKTETYQPQVSGKLEISDSRSDAHKPWRITVNQSEEIKLGTISLVDSLYYTSQKGELPVNGGNQVIETGEFTEDGIQDISAGWQSDEGFKLVVPPEKQRVGTYSGKLSWKLEDVPGN</sequence>
<evidence type="ECO:0008006" key="5">
    <source>
        <dbReference type="Google" id="ProtNLM"/>
    </source>
</evidence>
<keyword evidence="2" id="KW-0732">Signal</keyword>
<evidence type="ECO:0000256" key="1">
    <source>
        <dbReference type="SAM" id="MobiDB-lite"/>
    </source>
</evidence>
<feature type="compositionally biased region" description="Low complexity" evidence="1">
    <location>
        <begin position="50"/>
        <end position="65"/>
    </location>
</feature>
<reference evidence="3 4" key="1">
    <citation type="submission" date="2021-03" db="EMBL/GenBank/DDBJ databases">
        <title>Enterococcal diversity collection.</title>
        <authorList>
            <person name="Gilmore M.S."/>
            <person name="Schwartzman J."/>
            <person name="Van Tyne D."/>
            <person name="Martin M."/>
            <person name="Earl A.M."/>
            <person name="Manson A.L."/>
            <person name="Straub T."/>
            <person name="Salamzade R."/>
            <person name="Saavedra J."/>
            <person name="Lebreton F."/>
            <person name="Prichula J."/>
            <person name="Schaufler K."/>
            <person name="Gaca A."/>
            <person name="Sgardioli B."/>
            <person name="Wagenaar J."/>
            <person name="Strong T."/>
        </authorList>
    </citation>
    <scope>NUCLEOTIDE SEQUENCE [LARGE SCALE GENOMIC DNA]</scope>
    <source>
        <strain evidence="3 4">669A</strain>
    </source>
</reference>
<keyword evidence="4" id="KW-1185">Reference proteome</keyword>
<comment type="caution">
    <text evidence="3">The sequence shown here is derived from an EMBL/GenBank/DDBJ whole genome shotgun (WGS) entry which is preliminary data.</text>
</comment>
<feature type="signal peptide" evidence="2">
    <location>
        <begin position="1"/>
        <end position="23"/>
    </location>
</feature>
<organism evidence="3 4">
    <name type="scientific">Candidatus Enterococcus moelleringii</name>
    <dbReference type="NCBI Taxonomy" id="2815325"/>
    <lineage>
        <taxon>Bacteria</taxon>
        <taxon>Bacillati</taxon>
        <taxon>Bacillota</taxon>
        <taxon>Bacilli</taxon>
        <taxon>Lactobacillales</taxon>
        <taxon>Enterococcaceae</taxon>
        <taxon>Enterococcus</taxon>
    </lineage>
</organism>
<proteinExistence type="predicted"/>
<dbReference type="InterPro" id="IPR013783">
    <property type="entry name" value="Ig-like_fold"/>
</dbReference>
<dbReference type="Gene3D" id="2.60.40.10">
    <property type="entry name" value="Immunoglobulins"/>
    <property type="match status" value="1"/>
</dbReference>
<dbReference type="InterPro" id="IPR046776">
    <property type="entry name" value="Pectate_lyase_5"/>
</dbReference>
<dbReference type="Proteomes" id="UP000664601">
    <property type="component" value="Unassembled WGS sequence"/>
</dbReference>
<evidence type="ECO:0000256" key="2">
    <source>
        <dbReference type="SAM" id="SignalP"/>
    </source>
</evidence>
<evidence type="ECO:0000313" key="4">
    <source>
        <dbReference type="Proteomes" id="UP000664601"/>
    </source>
</evidence>